<dbReference type="SMART" id="SM00316">
    <property type="entry name" value="S1"/>
    <property type="match status" value="1"/>
</dbReference>
<protein>
    <submittedName>
        <fullName evidence="2">RNA-binding transcriptional accessory protein</fullName>
    </submittedName>
</protein>
<gene>
    <name evidence="2" type="ORF">IAB27_04725</name>
</gene>
<dbReference type="SUPFAM" id="SSF50249">
    <property type="entry name" value="Nucleic acid-binding proteins"/>
    <property type="match status" value="1"/>
</dbReference>
<reference evidence="2" key="1">
    <citation type="submission" date="2020-10" db="EMBL/GenBank/DDBJ databases">
        <authorList>
            <person name="Gilroy R."/>
        </authorList>
    </citation>
    <scope>NUCLEOTIDE SEQUENCE</scope>
    <source>
        <strain evidence="2">CHK147-3167</strain>
    </source>
</reference>
<dbReference type="GO" id="GO:0005737">
    <property type="term" value="C:cytoplasm"/>
    <property type="evidence" value="ECO:0007669"/>
    <property type="project" value="UniProtKB-ARBA"/>
</dbReference>
<name>A0A9D0ZR85_9FIRM</name>
<dbReference type="Pfam" id="PF16921">
    <property type="entry name" value="Tex_YqgF"/>
    <property type="match status" value="1"/>
</dbReference>
<comment type="caution">
    <text evidence="2">The sequence shown here is derived from an EMBL/GenBank/DDBJ whole genome shotgun (WGS) entry which is preliminary data.</text>
</comment>
<dbReference type="Gene3D" id="1.10.3500.10">
    <property type="entry name" value="Tex N-terminal region-like"/>
    <property type="match status" value="1"/>
</dbReference>
<dbReference type="InterPro" id="IPR006641">
    <property type="entry name" value="YqgF/RNaseH-like_dom"/>
</dbReference>
<dbReference type="FunFam" id="1.10.10.650:FF:000001">
    <property type="entry name" value="S1 RNA-binding domain 1"/>
    <property type="match status" value="1"/>
</dbReference>
<dbReference type="SMART" id="SM00732">
    <property type="entry name" value="YqgFc"/>
    <property type="match status" value="1"/>
</dbReference>
<dbReference type="PROSITE" id="PS50126">
    <property type="entry name" value="S1"/>
    <property type="match status" value="1"/>
</dbReference>
<dbReference type="InterPro" id="IPR050437">
    <property type="entry name" value="Ribos_protein_bS1-like"/>
</dbReference>
<dbReference type="GO" id="GO:0003729">
    <property type="term" value="F:mRNA binding"/>
    <property type="evidence" value="ECO:0007669"/>
    <property type="project" value="TreeGrafter"/>
</dbReference>
<dbReference type="GO" id="GO:0003735">
    <property type="term" value="F:structural constituent of ribosome"/>
    <property type="evidence" value="ECO:0007669"/>
    <property type="project" value="TreeGrafter"/>
</dbReference>
<dbReference type="InterPro" id="IPR055179">
    <property type="entry name" value="Tex-like_central_region"/>
</dbReference>
<dbReference type="InterPro" id="IPR037027">
    <property type="entry name" value="YqgF/RNaseH-like_dom_sf"/>
</dbReference>
<dbReference type="SUPFAM" id="SSF158832">
    <property type="entry name" value="Tex N-terminal region-like"/>
    <property type="match status" value="1"/>
</dbReference>
<dbReference type="Pfam" id="PF12836">
    <property type="entry name" value="HHH_3"/>
    <property type="match status" value="1"/>
</dbReference>
<dbReference type="SUPFAM" id="SSF53098">
    <property type="entry name" value="Ribonuclease H-like"/>
    <property type="match status" value="1"/>
</dbReference>
<dbReference type="InterPro" id="IPR041692">
    <property type="entry name" value="HHH_9"/>
</dbReference>
<dbReference type="Proteomes" id="UP000886786">
    <property type="component" value="Unassembled WGS sequence"/>
</dbReference>
<accession>A0A9D0ZR85</accession>
<feature type="domain" description="S1 motif" evidence="1">
    <location>
        <begin position="636"/>
        <end position="705"/>
    </location>
</feature>
<dbReference type="InterPro" id="IPR018974">
    <property type="entry name" value="Tex-like_N"/>
</dbReference>
<dbReference type="Gene3D" id="1.10.150.310">
    <property type="entry name" value="Tex RuvX-like domain-like"/>
    <property type="match status" value="1"/>
</dbReference>
<evidence type="ECO:0000313" key="2">
    <source>
        <dbReference type="EMBL" id="HIQ90909.1"/>
    </source>
</evidence>
<dbReference type="FunFam" id="3.30.420.140:FF:000001">
    <property type="entry name" value="RNA-binding transcriptional accessory protein"/>
    <property type="match status" value="1"/>
</dbReference>
<dbReference type="Pfam" id="PF17674">
    <property type="entry name" value="HHH_9"/>
    <property type="match status" value="1"/>
</dbReference>
<dbReference type="InterPro" id="IPR032639">
    <property type="entry name" value="Tex_YqgF"/>
</dbReference>
<dbReference type="Gene3D" id="3.30.420.140">
    <property type="entry name" value="YqgF/RNase H-like domain"/>
    <property type="match status" value="1"/>
</dbReference>
<dbReference type="Gene3D" id="1.10.10.650">
    <property type="entry name" value="RuvA domain 2-like"/>
    <property type="match status" value="1"/>
</dbReference>
<evidence type="ECO:0000259" key="1">
    <source>
        <dbReference type="PROSITE" id="PS50126"/>
    </source>
</evidence>
<dbReference type="InterPro" id="IPR023323">
    <property type="entry name" value="Tex-like_dom_sf"/>
</dbReference>
<dbReference type="EMBL" id="DVFV01000088">
    <property type="protein sequence ID" value="HIQ90909.1"/>
    <property type="molecule type" value="Genomic_DNA"/>
</dbReference>
<dbReference type="FunFam" id="1.10.150.310:FF:000002">
    <property type="entry name" value="Putative transcription modulator/accessory protein"/>
    <property type="match status" value="1"/>
</dbReference>
<organism evidence="2 3">
    <name type="scientific">Candidatus Coprosoma intestinipullorum</name>
    <dbReference type="NCBI Taxonomy" id="2840752"/>
    <lineage>
        <taxon>Bacteria</taxon>
        <taxon>Bacillati</taxon>
        <taxon>Bacillota</taxon>
        <taxon>Bacillota incertae sedis</taxon>
        <taxon>Candidatus Coprosoma</taxon>
    </lineage>
</organism>
<evidence type="ECO:0000313" key="3">
    <source>
        <dbReference type="Proteomes" id="UP000886786"/>
    </source>
</evidence>
<dbReference type="AlphaFoldDB" id="A0A9D0ZR85"/>
<dbReference type="InterPro" id="IPR012337">
    <property type="entry name" value="RNaseH-like_sf"/>
</dbReference>
<dbReference type="GO" id="GO:0006412">
    <property type="term" value="P:translation"/>
    <property type="evidence" value="ECO:0007669"/>
    <property type="project" value="TreeGrafter"/>
</dbReference>
<dbReference type="InterPro" id="IPR023319">
    <property type="entry name" value="Tex-like_HTH_dom_sf"/>
</dbReference>
<dbReference type="Pfam" id="PF00575">
    <property type="entry name" value="S1"/>
    <property type="match status" value="1"/>
</dbReference>
<dbReference type="InterPro" id="IPR044146">
    <property type="entry name" value="S1_Tex"/>
</dbReference>
<dbReference type="Pfam" id="PF22706">
    <property type="entry name" value="Tex_central_region"/>
    <property type="match status" value="1"/>
</dbReference>
<dbReference type="InterPro" id="IPR003029">
    <property type="entry name" value="S1_domain"/>
</dbReference>
<dbReference type="CDD" id="cd05685">
    <property type="entry name" value="S1_Tex"/>
    <property type="match status" value="1"/>
</dbReference>
<dbReference type="PANTHER" id="PTHR10724">
    <property type="entry name" value="30S RIBOSOMAL PROTEIN S1"/>
    <property type="match status" value="1"/>
</dbReference>
<dbReference type="FunFam" id="2.40.50.140:FF:000051">
    <property type="entry name" value="RNA-binding transcriptional accessory protein"/>
    <property type="match status" value="1"/>
</dbReference>
<dbReference type="InterPro" id="IPR010994">
    <property type="entry name" value="RuvA_2-like"/>
</dbReference>
<dbReference type="SUPFAM" id="SSF47781">
    <property type="entry name" value="RuvA domain 2-like"/>
    <property type="match status" value="2"/>
</dbReference>
<dbReference type="Pfam" id="PF09371">
    <property type="entry name" value="Tex_N"/>
    <property type="match status" value="1"/>
</dbReference>
<proteinExistence type="predicted"/>
<dbReference type="InterPro" id="IPR012340">
    <property type="entry name" value="NA-bd_OB-fold"/>
</dbReference>
<reference evidence="2" key="2">
    <citation type="journal article" date="2021" name="PeerJ">
        <title>Extensive microbial diversity within the chicken gut microbiome revealed by metagenomics and culture.</title>
        <authorList>
            <person name="Gilroy R."/>
            <person name="Ravi A."/>
            <person name="Getino M."/>
            <person name="Pursley I."/>
            <person name="Horton D.L."/>
            <person name="Alikhan N.F."/>
            <person name="Baker D."/>
            <person name="Gharbi K."/>
            <person name="Hall N."/>
            <person name="Watson M."/>
            <person name="Adriaenssens E.M."/>
            <person name="Foster-Nyarko E."/>
            <person name="Jarju S."/>
            <person name="Secka A."/>
            <person name="Antonio M."/>
            <person name="Oren A."/>
            <person name="Chaudhuri R.R."/>
            <person name="La Ragione R."/>
            <person name="Hildebrand F."/>
            <person name="Pallen M.J."/>
        </authorList>
    </citation>
    <scope>NUCLEOTIDE SEQUENCE</scope>
    <source>
        <strain evidence="2">CHK147-3167</strain>
    </source>
</reference>
<dbReference type="GO" id="GO:0006139">
    <property type="term" value="P:nucleobase-containing compound metabolic process"/>
    <property type="evidence" value="ECO:0007669"/>
    <property type="project" value="InterPro"/>
</dbReference>
<dbReference type="PANTHER" id="PTHR10724:SF10">
    <property type="entry name" value="S1 RNA-BINDING DOMAIN-CONTAINING PROTEIN 1"/>
    <property type="match status" value="1"/>
</dbReference>
<sequence length="711" mass="81267">MNEQIIKEIAQNLNIKEPQVSKTLKLLEEGNTIPFIARYRKEVTGNLDEEQIRKISEVYEYGQNLLKRKEDVIRLIDEKGLLTDELKVKIMQATKLVEVEDLYRPYKEKKKTKATEAIKNGLEPLAKLIMSYPKEINFDKFLNENVKTKEDAIEGASYIIAEWTSDNASYRKYIRRYMYNNGKLVTKLKKNAEDENKTYEMYYDFTEPLKYAKAYRIMAINRAEKEKVITVNLDVDDEHIINYLKEKIIKKESPYNYIIENAIKDSYKRLIKPSVEREIRSEITEKAEDEATKNFSLNLENLLMQPPMKGKMVLGFDPAYRTGCKLAVVDETGKMLDISVIYPHEPKCEKEKSKKILLDLIKKYKIDIIAIGNGTASRESEAFVADTIKEADHKVEYILVSEAGASVYSASKLAIEEYPDLHVEQRSAISIARRLQDPLSELVKIDPESIGVGMYQHDVAPKKLSDSLGFVVTKSVNNVGVNVNTASSSLLKYVSGLTKTNINKILKYRSDHGKFQNRDELKKLLTPKTYTQSIGFLRIPEGTNILDATSIHPESYDITLNLLKLLNLDIKNIGTEEFNKKLDIDIAEYAKKLNTDVYTLEDIVKSLQKPNRDPRDDMPKPLLKSDVLHLEDLKPGMKLQGTVRNVTPFGAFIDIGIKNDGLAHISKLTNKYIKHPSEVVSVGDIVDCYVDEIYPEKHKVSLSLIKPEDCQ</sequence>
<dbReference type="Gene3D" id="2.40.50.140">
    <property type="entry name" value="Nucleic acid-binding proteins"/>
    <property type="match status" value="1"/>
</dbReference>